<protein>
    <submittedName>
        <fullName evidence="1">Uncharacterized protein</fullName>
    </submittedName>
</protein>
<dbReference type="Proteomes" id="UP001358193">
    <property type="component" value="Segment"/>
</dbReference>
<keyword evidence="2" id="KW-1185">Reference proteome</keyword>
<dbReference type="EMBL" id="OR769223">
    <property type="protein sequence ID" value="WQJ53449.1"/>
    <property type="molecule type" value="Genomic_DNA"/>
</dbReference>
<evidence type="ECO:0000313" key="2">
    <source>
        <dbReference type="Proteomes" id="UP001358193"/>
    </source>
</evidence>
<organism evidence="1 2">
    <name type="scientific">phage Lak_Megaphage_Sonny</name>
    <dbReference type="NCBI Taxonomy" id="3109229"/>
    <lineage>
        <taxon>Viruses</taxon>
        <taxon>Duplodnaviria</taxon>
        <taxon>Heunggongvirae</taxon>
        <taxon>Uroviricota</taxon>
        <taxon>Caudoviricetes</taxon>
        <taxon>Caudoviricetes code 15 clade</taxon>
    </lineage>
</organism>
<evidence type="ECO:0000313" key="1">
    <source>
        <dbReference type="EMBL" id="WQJ53449.1"/>
    </source>
</evidence>
<proteinExistence type="predicted"/>
<accession>A0ABZ0Z5V0</accession>
<reference evidence="1 2" key="1">
    <citation type="submission" date="2023-11" db="EMBL/GenBank/DDBJ databases">
        <authorList>
            <person name="Cook R."/>
            <person name="Crisci M."/>
            <person name="Pye H."/>
            <person name="Adriaenssens E."/>
            <person name="Santini J."/>
        </authorList>
    </citation>
    <scope>NUCLEOTIDE SEQUENCE [LARGE SCALE GENOMIC DNA]</scope>
    <source>
        <strain evidence="1">Lak_Megaphage_Sonny</strain>
    </source>
</reference>
<sequence>MIHPPYIEIYPELMHFLKKHKIIISTDMPYDAMYLYWLNGELHKIGYSIEVTEMSTAGTTNNTHSSNWKRLNLYRWNICYWDKDGYLKACKYSDTLNRGDLTSIDAANIDAIKYIVEYCEDLEK</sequence>
<name>A0ABZ0Z5V0_9CAUD</name>